<comment type="caution">
    <text evidence="3">The sequence shown here is derived from an EMBL/GenBank/DDBJ whole genome shotgun (WGS) entry which is preliminary data.</text>
</comment>
<sequence>MPHTKIVKYILVIFLLAVAPKYIYGQASLLEKEITIPKTTGSTVEILKLIEQSIGIPFSYSNKLCLKDHIQLSANRNSIKGFIYEIFNDCSFQISEKKNKIIIVPDTSIPLVKKYNIHGFVNRLKDSESLIGASVYNSFNWQGVNTNNFGYYNLDLEEGEVVLNCSYVGFQSVQHRFELKKDTVINFLLKENTLISEIPVVSFITPEGINSTRNSTINVPVEQIRKVPSFLGEVDVARTLQLLPGINGGSEGVSGLYVRGGGADQNLFLIDDVPVYNISHLLGFFSVFNEDAINKVTITKGGFPARYGGRLSSVVDVRLKDGNNESIHGTASLGMMSSKLALNGPLYKDKTTFSVSFRRSYYDLVSYLIRRSSNSRTSFYFYDSNAKVSHKINDKNRLYLSFYGGKDRVYTKYNFNKVRNPNQPDDGNEQIDVNDENYSGWGNTVASLRWNKIYNDKIFSNISLAYSQYSYSVGFEEHLITNDEDWNYFEQKYYSGIKDYMAKTDFDYYLTPNHHVRFGGNYIFHTFNPGADLIRESYNSEVVVDSTIGGNDVYGNEFYFYLEDDFNLTHSIKLNAGIHTSLYGIKDKLYHSWQPRLSVRYLMFPKFALKGSFSKMTQYIHLLTSSSVSLPTDLWIPVTENIKPQHATQYSVGGKLEINKGFDLSVIGYYKYYDNLLAYGEESASNLYSNIIDNNLVAGKGQSKGIEMLIHKRTGKFTGWVGYTLAKSTQRFIEINEGHSFPTTNDRRHDIGIFGNYVLNNKIDFSATWLFGSGNTVTLPSQKYYSPALPTSGVGVNDGYSEYISTYNGYKMPVFHRLDVGVNLRKKNRLGERIWSMGIYNVYGHQNAFSLYFSNEEDGAGNINRELRQLSIFPFPLPYLRYTLRF</sequence>
<keyword evidence="4" id="KW-1185">Reference proteome</keyword>
<evidence type="ECO:0000256" key="1">
    <source>
        <dbReference type="ARBA" id="ARBA00022729"/>
    </source>
</evidence>
<dbReference type="InterPro" id="IPR039426">
    <property type="entry name" value="TonB-dep_rcpt-like"/>
</dbReference>
<dbReference type="GO" id="GO:0009279">
    <property type="term" value="C:cell outer membrane"/>
    <property type="evidence" value="ECO:0007669"/>
    <property type="project" value="TreeGrafter"/>
</dbReference>
<dbReference type="Gene3D" id="2.60.40.1120">
    <property type="entry name" value="Carboxypeptidase-like, regulatory domain"/>
    <property type="match status" value="1"/>
</dbReference>
<evidence type="ECO:0000313" key="4">
    <source>
        <dbReference type="Proteomes" id="UP001209229"/>
    </source>
</evidence>
<dbReference type="InterPro" id="IPR012910">
    <property type="entry name" value="Plug_dom"/>
</dbReference>
<dbReference type="GO" id="GO:0015344">
    <property type="term" value="F:siderophore uptake transmembrane transporter activity"/>
    <property type="evidence" value="ECO:0007669"/>
    <property type="project" value="TreeGrafter"/>
</dbReference>
<dbReference type="EMBL" id="JAPDPJ010000026">
    <property type="protein sequence ID" value="MCW3787239.1"/>
    <property type="molecule type" value="Genomic_DNA"/>
</dbReference>
<dbReference type="Gene3D" id="2.170.130.10">
    <property type="entry name" value="TonB-dependent receptor, plug domain"/>
    <property type="match status" value="1"/>
</dbReference>
<organism evidence="3 4">
    <name type="scientific">Plebeiibacterium sediminum</name>
    <dbReference type="NCBI Taxonomy" id="2992112"/>
    <lineage>
        <taxon>Bacteria</taxon>
        <taxon>Pseudomonadati</taxon>
        <taxon>Bacteroidota</taxon>
        <taxon>Bacteroidia</taxon>
        <taxon>Marinilabiliales</taxon>
        <taxon>Marinilabiliaceae</taxon>
        <taxon>Plebeiibacterium</taxon>
    </lineage>
</organism>
<dbReference type="GO" id="GO:0044718">
    <property type="term" value="P:siderophore transmembrane transport"/>
    <property type="evidence" value="ECO:0007669"/>
    <property type="project" value="TreeGrafter"/>
</dbReference>
<dbReference type="SUPFAM" id="SSF49464">
    <property type="entry name" value="Carboxypeptidase regulatory domain-like"/>
    <property type="match status" value="1"/>
</dbReference>
<gene>
    <name evidence="3" type="ORF">OM075_12225</name>
</gene>
<dbReference type="Proteomes" id="UP001209229">
    <property type="component" value="Unassembled WGS sequence"/>
</dbReference>
<protein>
    <submittedName>
        <fullName evidence="3">TonB-dependent receptor</fullName>
    </submittedName>
</protein>
<evidence type="ECO:0000259" key="2">
    <source>
        <dbReference type="Pfam" id="PF07715"/>
    </source>
</evidence>
<dbReference type="PANTHER" id="PTHR30069">
    <property type="entry name" value="TONB-DEPENDENT OUTER MEMBRANE RECEPTOR"/>
    <property type="match status" value="1"/>
</dbReference>
<dbReference type="AlphaFoldDB" id="A0AAE3M5J1"/>
<dbReference type="Pfam" id="PF13715">
    <property type="entry name" value="CarbopepD_reg_2"/>
    <property type="match status" value="1"/>
</dbReference>
<feature type="domain" description="TonB-dependent receptor plug" evidence="2">
    <location>
        <begin position="215"/>
        <end position="310"/>
    </location>
</feature>
<dbReference type="RefSeq" id="WP_301190804.1">
    <property type="nucleotide sequence ID" value="NZ_JAPDPJ010000026.1"/>
</dbReference>
<accession>A0AAE3M5J1</accession>
<dbReference type="InterPro" id="IPR008969">
    <property type="entry name" value="CarboxyPept-like_regulatory"/>
</dbReference>
<dbReference type="InterPro" id="IPR037066">
    <property type="entry name" value="Plug_dom_sf"/>
</dbReference>
<keyword evidence="1" id="KW-0732">Signal</keyword>
<dbReference type="PANTHER" id="PTHR30069:SF29">
    <property type="entry name" value="HEMOGLOBIN AND HEMOGLOBIN-HAPTOGLOBIN-BINDING PROTEIN 1-RELATED"/>
    <property type="match status" value="1"/>
</dbReference>
<name>A0AAE3M5J1_9BACT</name>
<proteinExistence type="predicted"/>
<keyword evidence="3" id="KW-0675">Receptor</keyword>
<dbReference type="SUPFAM" id="SSF56935">
    <property type="entry name" value="Porins"/>
    <property type="match status" value="1"/>
</dbReference>
<evidence type="ECO:0000313" key="3">
    <source>
        <dbReference type="EMBL" id="MCW3787239.1"/>
    </source>
</evidence>
<dbReference type="Pfam" id="PF07715">
    <property type="entry name" value="Plug"/>
    <property type="match status" value="1"/>
</dbReference>
<reference evidence="3" key="1">
    <citation type="submission" date="2022-10" db="EMBL/GenBank/DDBJ databases">
        <authorList>
            <person name="Yu W.X."/>
        </authorList>
    </citation>
    <scope>NUCLEOTIDE SEQUENCE</scope>
    <source>
        <strain evidence="3">AAT</strain>
    </source>
</reference>